<name>A0ABQ1Z354_9BACL</name>
<dbReference type="EMBL" id="BMFU01000002">
    <property type="protein sequence ID" value="GGH48507.1"/>
    <property type="molecule type" value="Genomic_DNA"/>
</dbReference>
<proteinExistence type="predicted"/>
<keyword evidence="2" id="KW-1185">Reference proteome</keyword>
<accession>A0ABQ1Z354</accession>
<evidence type="ECO:0000313" key="1">
    <source>
        <dbReference type="EMBL" id="GGH48507.1"/>
    </source>
</evidence>
<dbReference type="Proteomes" id="UP000652153">
    <property type="component" value="Unassembled WGS sequence"/>
</dbReference>
<organism evidence="1 2">
    <name type="scientific">Paenibacillus silvae</name>
    <dbReference type="NCBI Taxonomy" id="1325358"/>
    <lineage>
        <taxon>Bacteria</taxon>
        <taxon>Bacillati</taxon>
        <taxon>Bacillota</taxon>
        <taxon>Bacilli</taxon>
        <taxon>Bacillales</taxon>
        <taxon>Paenibacillaceae</taxon>
        <taxon>Paenibacillus</taxon>
    </lineage>
</organism>
<reference evidence="2" key="1">
    <citation type="journal article" date="2019" name="Int. J. Syst. Evol. Microbiol.">
        <title>The Global Catalogue of Microorganisms (GCM) 10K type strain sequencing project: providing services to taxonomists for standard genome sequencing and annotation.</title>
        <authorList>
            <consortium name="The Broad Institute Genomics Platform"/>
            <consortium name="The Broad Institute Genome Sequencing Center for Infectious Disease"/>
            <person name="Wu L."/>
            <person name="Ma J."/>
        </authorList>
    </citation>
    <scope>NUCLEOTIDE SEQUENCE [LARGE SCALE GENOMIC DNA]</scope>
    <source>
        <strain evidence="2">CGMCC 1.12770</strain>
    </source>
</reference>
<evidence type="ECO:0000313" key="2">
    <source>
        <dbReference type="Proteomes" id="UP000652153"/>
    </source>
</evidence>
<protein>
    <submittedName>
        <fullName evidence="1">Uncharacterized protein</fullName>
    </submittedName>
</protein>
<sequence>MNTLQSLYKKSGFNIVSDNLIGKTSGFMYTPKRFFLKITLIVFEERSLVCVTQ</sequence>
<comment type="caution">
    <text evidence="1">The sequence shown here is derived from an EMBL/GenBank/DDBJ whole genome shotgun (WGS) entry which is preliminary data.</text>
</comment>
<gene>
    <name evidence="1" type="ORF">GCM10008014_12470</name>
</gene>